<organism evidence="1 2">
    <name type="scientific">Clostridium ganghwense</name>
    <dbReference type="NCBI Taxonomy" id="312089"/>
    <lineage>
        <taxon>Bacteria</taxon>
        <taxon>Bacillati</taxon>
        <taxon>Bacillota</taxon>
        <taxon>Clostridia</taxon>
        <taxon>Eubacteriales</taxon>
        <taxon>Clostridiaceae</taxon>
        <taxon>Clostridium</taxon>
    </lineage>
</organism>
<dbReference type="InterPro" id="IPR046871">
    <property type="entry name" value="Pro_CA_2"/>
</dbReference>
<gene>
    <name evidence="1" type="ORF">OXH55_13290</name>
</gene>
<accession>A0ABT4CRE9</accession>
<dbReference type="SUPFAM" id="SSF53056">
    <property type="entry name" value="beta-carbonic anhydrase, cab"/>
    <property type="match status" value="1"/>
</dbReference>
<comment type="caution">
    <text evidence="1">The sequence shown here is derived from an EMBL/GenBank/DDBJ whole genome shotgun (WGS) entry which is preliminary data.</text>
</comment>
<name>A0ABT4CRE9_9CLOT</name>
<dbReference type="RefSeq" id="WP_268050472.1">
    <property type="nucleotide sequence ID" value="NZ_JAPQES010000004.1"/>
</dbReference>
<evidence type="ECO:0000313" key="2">
    <source>
        <dbReference type="Proteomes" id="UP001079657"/>
    </source>
</evidence>
<sequence>MKKKFAAAINCMDGRVQIPVIQYITKKYHVKYVDMITEAGPNKILAENKDSETVDSIKKRVEISIDKHDSDLVAIVGHYDCAGNPVDEEKQIEDIKLAIKTVEAWNLDVKIIGLYVNEKWSVKKIC</sequence>
<dbReference type="Proteomes" id="UP001079657">
    <property type="component" value="Unassembled WGS sequence"/>
</dbReference>
<dbReference type="InterPro" id="IPR036874">
    <property type="entry name" value="Carbonic_anhydrase_sf"/>
</dbReference>
<protein>
    <submittedName>
        <fullName evidence="1">Uncharacterized protein</fullName>
    </submittedName>
</protein>
<keyword evidence="2" id="KW-1185">Reference proteome</keyword>
<dbReference type="EMBL" id="JAPQES010000004">
    <property type="protein sequence ID" value="MCY6371617.1"/>
    <property type="molecule type" value="Genomic_DNA"/>
</dbReference>
<dbReference type="Pfam" id="PF20393">
    <property type="entry name" value="Pro_CA_2"/>
    <property type="match status" value="1"/>
</dbReference>
<reference evidence="1" key="1">
    <citation type="submission" date="2022-12" db="EMBL/GenBank/DDBJ databases">
        <authorList>
            <person name="Wang J."/>
        </authorList>
    </citation>
    <scope>NUCLEOTIDE SEQUENCE</scope>
    <source>
        <strain evidence="1">HY-42-06</strain>
    </source>
</reference>
<evidence type="ECO:0000313" key="1">
    <source>
        <dbReference type="EMBL" id="MCY6371617.1"/>
    </source>
</evidence>
<proteinExistence type="predicted"/>